<dbReference type="AlphaFoldDB" id="A0A2A3EI17"/>
<dbReference type="SMART" id="SM00028">
    <property type="entry name" value="TPR"/>
    <property type="match status" value="3"/>
</dbReference>
<keyword evidence="4" id="KW-1185">Reference proteome</keyword>
<dbReference type="InterPro" id="IPR011990">
    <property type="entry name" value="TPR-like_helical_dom_sf"/>
</dbReference>
<dbReference type="STRING" id="94128.A0A2A3EI17"/>
<dbReference type="PANTHER" id="PTHR46014">
    <property type="entry name" value="TETRATRICOPEPTIDE REPEAT PROTEIN 1"/>
    <property type="match status" value="1"/>
</dbReference>
<dbReference type="InterPro" id="IPR052769">
    <property type="entry name" value="TPR_domain_protein"/>
</dbReference>
<name>A0A2A3EI17_APICC</name>
<accession>A0A2A3EI17</accession>
<reference evidence="3 4" key="1">
    <citation type="submission" date="2014-07" db="EMBL/GenBank/DDBJ databases">
        <title>Genomic and transcriptomic analysis on Apis cerana provide comprehensive insights into honey bee biology.</title>
        <authorList>
            <person name="Diao Q."/>
            <person name="Sun L."/>
            <person name="Zheng H."/>
            <person name="Zheng H."/>
            <person name="Xu S."/>
            <person name="Wang S."/>
            <person name="Zeng Z."/>
            <person name="Hu F."/>
            <person name="Su S."/>
            <person name="Wu J."/>
        </authorList>
    </citation>
    <scope>NUCLEOTIDE SEQUENCE [LARGE SCALE GENOMIC DNA]</scope>
    <source>
        <tissue evidence="3">Pupae without intestine</tissue>
    </source>
</reference>
<evidence type="ECO:0000256" key="1">
    <source>
        <dbReference type="PROSITE-ProRule" id="PRU00339"/>
    </source>
</evidence>
<dbReference type="Proteomes" id="UP000242457">
    <property type="component" value="Unassembled WGS sequence"/>
</dbReference>
<dbReference type="PROSITE" id="PS50005">
    <property type="entry name" value="TPR"/>
    <property type="match status" value="1"/>
</dbReference>
<evidence type="ECO:0000313" key="3">
    <source>
        <dbReference type="EMBL" id="PBC31433.1"/>
    </source>
</evidence>
<gene>
    <name evidence="3" type="ORF">APICC_05889</name>
</gene>
<feature type="region of interest" description="Disordered" evidence="2">
    <location>
        <begin position="29"/>
        <end position="79"/>
    </location>
</feature>
<proteinExistence type="predicted"/>
<dbReference type="Gene3D" id="1.25.40.10">
    <property type="entry name" value="Tetratricopeptide repeat domain"/>
    <property type="match status" value="1"/>
</dbReference>
<keyword evidence="1" id="KW-0802">TPR repeat</keyword>
<protein>
    <submittedName>
        <fullName evidence="3">Tetratricopeptide repeat protein</fullName>
    </submittedName>
</protein>
<dbReference type="SUPFAM" id="SSF48452">
    <property type="entry name" value="TPR-like"/>
    <property type="match status" value="1"/>
</dbReference>
<dbReference type="PANTHER" id="PTHR46014:SF1">
    <property type="entry name" value="TETRATRICOPEPTIDE REPEAT PROTEIN 1"/>
    <property type="match status" value="1"/>
</dbReference>
<dbReference type="EMBL" id="KZ288234">
    <property type="protein sequence ID" value="PBC31433.1"/>
    <property type="molecule type" value="Genomic_DNA"/>
</dbReference>
<sequence length="277" mass="32080">MDDKSERLKTNEEIIEELTKDLESSCIKENDNYTTSKDNIQESKNGNLSNDCNERIKRNSDDDNWETKCKGDANHEKDNMDEEILKEREQNLSEEEKETLKAEAEKYKNEGNDLFKRDEYLEAISVYTQGIQTCPLAYSKERSILYANRAAAKLKCLDRESAISDCTKAIELNPSYVKVYARRARLYEETEKLDEALEDYKKILTFDPGHTEANYAVRRLPPLIHERNEKLKAEMLGKLKDLGNMVLKPFGLSTNNFELQKDPNSGGYSVKFHQNPR</sequence>
<feature type="compositionally biased region" description="Polar residues" evidence="2">
    <location>
        <begin position="32"/>
        <end position="51"/>
    </location>
</feature>
<evidence type="ECO:0000256" key="2">
    <source>
        <dbReference type="SAM" id="MobiDB-lite"/>
    </source>
</evidence>
<evidence type="ECO:0000313" key="4">
    <source>
        <dbReference type="Proteomes" id="UP000242457"/>
    </source>
</evidence>
<organism evidence="3 4">
    <name type="scientific">Apis cerana cerana</name>
    <name type="common">Oriental honeybee</name>
    <dbReference type="NCBI Taxonomy" id="94128"/>
    <lineage>
        <taxon>Eukaryota</taxon>
        <taxon>Metazoa</taxon>
        <taxon>Ecdysozoa</taxon>
        <taxon>Arthropoda</taxon>
        <taxon>Hexapoda</taxon>
        <taxon>Insecta</taxon>
        <taxon>Pterygota</taxon>
        <taxon>Neoptera</taxon>
        <taxon>Endopterygota</taxon>
        <taxon>Hymenoptera</taxon>
        <taxon>Apocrita</taxon>
        <taxon>Aculeata</taxon>
        <taxon>Apoidea</taxon>
        <taxon>Anthophila</taxon>
        <taxon>Apidae</taxon>
        <taxon>Apis</taxon>
    </lineage>
</organism>
<dbReference type="Pfam" id="PF13431">
    <property type="entry name" value="TPR_17"/>
    <property type="match status" value="1"/>
</dbReference>
<feature type="repeat" description="TPR" evidence="1">
    <location>
        <begin position="177"/>
        <end position="210"/>
    </location>
</feature>
<dbReference type="InterPro" id="IPR019734">
    <property type="entry name" value="TPR_rpt"/>
</dbReference>
<dbReference type="OrthoDB" id="1872379at2759"/>
<feature type="compositionally biased region" description="Basic and acidic residues" evidence="2">
    <location>
        <begin position="52"/>
        <end position="79"/>
    </location>
</feature>